<dbReference type="Proteomes" id="UP000636800">
    <property type="component" value="Chromosome 5"/>
</dbReference>
<keyword evidence="1" id="KW-0812">Transmembrane</keyword>
<comment type="caution">
    <text evidence="2">The sequence shown here is derived from an EMBL/GenBank/DDBJ whole genome shotgun (WGS) entry which is preliminary data.</text>
</comment>
<dbReference type="AlphaFoldDB" id="A0A835V2K3"/>
<dbReference type="OrthoDB" id="1904516at2759"/>
<keyword evidence="1" id="KW-0472">Membrane</keyword>
<name>A0A835V2K3_VANPL</name>
<evidence type="ECO:0000313" key="2">
    <source>
        <dbReference type="EMBL" id="KAG0481390.1"/>
    </source>
</evidence>
<reference evidence="2 3" key="1">
    <citation type="journal article" date="2020" name="Nat. Food">
        <title>A phased Vanilla planifolia genome enables genetic improvement of flavour and production.</title>
        <authorList>
            <person name="Hasing T."/>
            <person name="Tang H."/>
            <person name="Brym M."/>
            <person name="Khazi F."/>
            <person name="Huang T."/>
            <person name="Chambers A.H."/>
        </authorList>
    </citation>
    <scope>NUCLEOTIDE SEQUENCE [LARGE SCALE GENOMIC DNA]</scope>
    <source>
        <tissue evidence="2">Leaf</tissue>
    </source>
</reference>
<keyword evidence="1" id="KW-1133">Transmembrane helix</keyword>
<proteinExistence type="predicted"/>
<sequence>MLRTGMISGSPLFLVWAAEGAAAFGSRDKESGAPARLVGRGGVSHRFNSVLNTWLVVWVLVAYIQLPVWLKFDDLTCGTSLEKNN</sequence>
<evidence type="ECO:0000313" key="3">
    <source>
        <dbReference type="Proteomes" id="UP000636800"/>
    </source>
</evidence>
<keyword evidence="3" id="KW-1185">Reference proteome</keyword>
<protein>
    <submittedName>
        <fullName evidence="2">Uncharacterized protein</fullName>
    </submittedName>
</protein>
<gene>
    <name evidence="2" type="ORF">HPP92_012248</name>
</gene>
<accession>A0A835V2K3</accession>
<dbReference type="EMBL" id="JADCNL010000005">
    <property type="protein sequence ID" value="KAG0481390.1"/>
    <property type="molecule type" value="Genomic_DNA"/>
</dbReference>
<organism evidence="2 3">
    <name type="scientific">Vanilla planifolia</name>
    <name type="common">Vanilla</name>
    <dbReference type="NCBI Taxonomy" id="51239"/>
    <lineage>
        <taxon>Eukaryota</taxon>
        <taxon>Viridiplantae</taxon>
        <taxon>Streptophyta</taxon>
        <taxon>Embryophyta</taxon>
        <taxon>Tracheophyta</taxon>
        <taxon>Spermatophyta</taxon>
        <taxon>Magnoliopsida</taxon>
        <taxon>Liliopsida</taxon>
        <taxon>Asparagales</taxon>
        <taxon>Orchidaceae</taxon>
        <taxon>Vanilloideae</taxon>
        <taxon>Vanilleae</taxon>
        <taxon>Vanilla</taxon>
    </lineage>
</organism>
<feature type="transmembrane region" description="Helical" evidence="1">
    <location>
        <begin position="47"/>
        <end position="66"/>
    </location>
</feature>
<evidence type="ECO:0000256" key="1">
    <source>
        <dbReference type="SAM" id="Phobius"/>
    </source>
</evidence>